<organism evidence="2 3">
    <name type="scientific">Platanthera zijinensis</name>
    <dbReference type="NCBI Taxonomy" id="2320716"/>
    <lineage>
        <taxon>Eukaryota</taxon>
        <taxon>Viridiplantae</taxon>
        <taxon>Streptophyta</taxon>
        <taxon>Embryophyta</taxon>
        <taxon>Tracheophyta</taxon>
        <taxon>Spermatophyta</taxon>
        <taxon>Magnoliopsida</taxon>
        <taxon>Liliopsida</taxon>
        <taxon>Asparagales</taxon>
        <taxon>Orchidaceae</taxon>
        <taxon>Orchidoideae</taxon>
        <taxon>Orchideae</taxon>
        <taxon>Orchidinae</taxon>
        <taxon>Platanthera</taxon>
    </lineage>
</organism>
<evidence type="ECO:0000256" key="1">
    <source>
        <dbReference type="SAM" id="SignalP"/>
    </source>
</evidence>
<dbReference type="AlphaFoldDB" id="A0AAP0G4L3"/>
<sequence>MAANGASLPLTILLLAAILAAAAATTHHSYAADKEEHAIVPQSHENFEAYVNDCVHAITTIDYDCMRMVVKGIFFTKVYLDMKCCQLFFVQIGTQCVLEALRFIYPFKTGLTKDLQFYCDNLHKDDHLHNGYIPPPQWAGALEDKNERLFLN</sequence>
<comment type="caution">
    <text evidence="2">The sequence shown here is derived from an EMBL/GenBank/DDBJ whole genome shotgun (WGS) entry which is preliminary data.</text>
</comment>
<protein>
    <recommendedName>
        <fullName evidence="4">Prolamin-like domain-containing protein</fullName>
    </recommendedName>
</protein>
<evidence type="ECO:0008006" key="4">
    <source>
        <dbReference type="Google" id="ProtNLM"/>
    </source>
</evidence>
<feature type="signal peptide" evidence="1">
    <location>
        <begin position="1"/>
        <end position="24"/>
    </location>
</feature>
<proteinExistence type="predicted"/>
<feature type="chain" id="PRO_5042945543" description="Prolamin-like domain-containing protein" evidence="1">
    <location>
        <begin position="25"/>
        <end position="152"/>
    </location>
</feature>
<accession>A0AAP0G4L3</accession>
<keyword evidence="1" id="KW-0732">Signal</keyword>
<name>A0AAP0G4L3_9ASPA</name>
<reference evidence="2 3" key="1">
    <citation type="journal article" date="2022" name="Nat. Plants">
        <title>Genomes of leafy and leafless Platanthera orchids illuminate the evolution of mycoheterotrophy.</title>
        <authorList>
            <person name="Li M.H."/>
            <person name="Liu K.W."/>
            <person name="Li Z."/>
            <person name="Lu H.C."/>
            <person name="Ye Q.L."/>
            <person name="Zhang D."/>
            <person name="Wang J.Y."/>
            <person name="Li Y.F."/>
            <person name="Zhong Z.M."/>
            <person name="Liu X."/>
            <person name="Yu X."/>
            <person name="Liu D.K."/>
            <person name="Tu X.D."/>
            <person name="Liu B."/>
            <person name="Hao Y."/>
            <person name="Liao X.Y."/>
            <person name="Jiang Y.T."/>
            <person name="Sun W.H."/>
            <person name="Chen J."/>
            <person name="Chen Y.Q."/>
            <person name="Ai Y."/>
            <person name="Zhai J.W."/>
            <person name="Wu S.S."/>
            <person name="Zhou Z."/>
            <person name="Hsiao Y.Y."/>
            <person name="Wu W.L."/>
            <person name="Chen Y.Y."/>
            <person name="Lin Y.F."/>
            <person name="Hsu J.L."/>
            <person name="Li C.Y."/>
            <person name="Wang Z.W."/>
            <person name="Zhao X."/>
            <person name="Zhong W.Y."/>
            <person name="Ma X.K."/>
            <person name="Ma L."/>
            <person name="Huang J."/>
            <person name="Chen G.Z."/>
            <person name="Huang M.Z."/>
            <person name="Huang L."/>
            <person name="Peng D.H."/>
            <person name="Luo Y.B."/>
            <person name="Zou S.Q."/>
            <person name="Chen S.P."/>
            <person name="Lan S."/>
            <person name="Tsai W.C."/>
            <person name="Van de Peer Y."/>
            <person name="Liu Z.J."/>
        </authorList>
    </citation>
    <scope>NUCLEOTIDE SEQUENCE [LARGE SCALE GENOMIC DNA]</scope>
    <source>
        <strain evidence="2">Lor287</strain>
    </source>
</reference>
<gene>
    <name evidence="2" type="ORF">KSP39_PZI012051</name>
</gene>
<keyword evidence="3" id="KW-1185">Reference proteome</keyword>
<evidence type="ECO:0000313" key="2">
    <source>
        <dbReference type="EMBL" id="KAK8936761.1"/>
    </source>
</evidence>
<dbReference type="EMBL" id="JBBWWQ010000010">
    <property type="protein sequence ID" value="KAK8936761.1"/>
    <property type="molecule type" value="Genomic_DNA"/>
</dbReference>
<evidence type="ECO:0000313" key="3">
    <source>
        <dbReference type="Proteomes" id="UP001418222"/>
    </source>
</evidence>
<dbReference type="Proteomes" id="UP001418222">
    <property type="component" value="Unassembled WGS sequence"/>
</dbReference>